<evidence type="ECO:0008006" key="5">
    <source>
        <dbReference type="Google" id="ProtNLM"/>
    </source>
</evidence>
<feature type="transmembrane region" description="Helical" evidence="2">
    <location>
        <begin position="184"/>
        <end position="205"/>
    </location>
</feature>
<feature type="transmembrane region" description="Helical" evidence="2">
    <location>
        <begin position="274"/>
        <end position="291"/>
    </location>
</feature>
<keyword evidence="2" id="KW-0812">Transmembrane</keyword>
<feature type="transmembrane region" description="Helical" evidence="2">
    <location>
        <begin position="95"/>
        <end position="114"/>
    </location>
</feature>
<dbReference type="Proteomes" id="UP000618579">
    <property type="component" value="Unassembled WGS sequence"/>
</dbReference>
<accession>A0ABX1ZEY2</accession>
<evidence type="ECO:0000313" key="4">
    <source>
        <dbReference type="Proteomes" id="UP000618579"/>
    </source>
</evidence>
<evidence type="ECO:0000256" key="1">
    <source>
        <dbReference type="ARBA" id="ARBA00004127"/>
    </source>
</evidence>
<feature type="transmembrane region" description="Helical" evidence="2">
    <location>
        <begin position="120"/>
        <end position="139"/>
    </location>
</feature>
<evidence type="ECO:0000256" key="2">
    <source>
        <dbReference type="SAM" id="Phobius"/>
    </source>
</evidence>
<feature type="transmembrane region" description="Helical" evidence="2">
    <location>
        <begin position="6"/>
        <end position="23"/>
    </location>
</feature>
<keyword evidence="4" id="KW-1185">Reference proteome</keyword>
<dbReference type="InterPro" id="IPR037185">
    <property type="entry name" value="EmrE-like"/>
</dbReference>
<comment type="subcellular location">
    <subcellularLocation>
        <location evidence="1">Endomembrane system</location>
        <topology evidence="1">Multi-pass membrane protein</topology>
    </subcellularLocation>
</comment>
<feature type="transmembrane region" description="Helical" evidence="2">
    <location>
        <begin position="61"/>
        <end position="83"/>
    </location>
</feature>
<reference evidence="3 4" key="1">
    <citation type="submission" date="2019-10" db="EMBL/GenBank/DDBJ databases">
        <title>Description of Paenibacillus pedi sp. nov.</title>
        <authorList>
            <person name="Carlier A."/>
            <person name="Qi S."/>
        </authorList>
    </citation>
    <scope>NUCLEOTIDE SEQUENCE [LARGE SCALE GENOMIC DNA]</scope>
    <source>
        <strain evidence="3 4">LMG 31457</strain>
    </source>
</reference>
<sequence>MYGLLTAVAAALLVGQSLILKLFRGHARGGHGDNFAFHASYSLFIAVGFAGYAFLSGHHHFSPVTLIVGTCFGVIFVLTMFVYSSAMDSGPLSYSTFYFSSSMLLPVVVSVLLWHESLGLWKIIGIGLFLISFYCISILGKGVSQKPRPIWYLYCVLAFLLNGALSVCSKFHQSQLGGGEVIEYMTVSFATATIAAALGMLIFRPQKASFVSLTTTSWPYTLGVAVTTGGANAIIAFLSGKMSGVLLFPIVNGSMIVSISLLSFILFKERVSKFGVAGMMTGLIAIIAISVG</sequence>
<keyword evidence="2" id="KW-1133">Transmembrane helix</keyword>
<feature type="transmembrane region" description="Helical" evidence="2">
    <location>
        <begin position="245"/>
        <end position="267"/>
    </location>
</feature>
<feature type="transmembrane region" description="Helical" evidence="2">
    <location>
        <begin position="217"/>
        <end position="239"/>
    </location>
</feature>
<proteinExistence type="predicted"/>
<feature type="transmembrane region" description="Helical" evidence="2">
    <location>
        <begin position="35"/>
        <end position="55"/>
    </location>
</feature>
<evidence type="ECO:0000313" key="3">
    <source>
        <dbReference type="EMBL" id="NOU98659.1"/>
    </source>
</evidence>
<keyword evidence="2" id="KW-0472">Membrane</keyword>
<dbReference type="SUPFAM" id="SSF103481">
    <property type="entry name" value="Multidrug resistance efflux transporter EmrE"/>
    <property type="match status" value="2"/>
</dbReference>
<dbReference type="Gene3D" id="1.10.3730.20">
    <property type="match status" value="1"/>
</dbReference>
<comment type="caution">
    <text evidence="3">The sequence shown here is derived from an EMBL/GenBank/DDBJ whole genome shotgun (WGS) entry which is preliminary data.</text>
</comment>
<name>A0ABX1ZEY2_9BACL</name>
<dbReference type="EMBL" id="WHNZ01000007">
    <property type="protein sequence ID" value="NOU98659.1"/>
    <property type="molecule type" value="Genomic_DNA"/>
</dbReference>
<protein>
    <recommendedName>
        <fullName evidence="5">EamA domain-containing protein</fullName>
    </recommendedName>
</protein>
<organism evidence="3 4">
    <name type="scientific">Paenibacillus planticolens</name>
    <dbReference type="NCBI Taxonomy" id="2654976"/>
    <lineage>
        <taxon>Bacteria</taxon>
        <taxon>Bacillati</taxon>
        <taxon>Bacillota</taxon>
        <taxon>Bacilli</taxon>
        <taxon>Bacillales</taxon>
        <taxon>Paenibacillaceae</taxon>
        <taxon>Paenibacillus</taxon>
    </lineage>
</organism>
<gene>
    <name evidence="3" type="ORF">GC097_01280</name>
</gene>
<feature type="transmembrane region" description="Helical" evidence="2">
    <location>
        <begin position="151"/>
        <end position="172"/>
    </location>
</feature>
<dbReference type="RefSeq" id="WP_171681540.1">
    <property type="nucleotide sequence ID" value="NZ_WHNZ01000007.1"/>
</dbReference>